<evidence type="ECO:0000259" key="2">
    <source>
        <dbReference type="Pfam" id="PF13175"/>
    </source>
</evidence>
<dbReference type="RefSeq" id="WP_115816556.1">
    <property type="nucleotide sequence ID" value="NZ_QRDV01000002.1"/>
</dbReference>
<sequence length="380" mass="43580">MIDKIIFSGYKSFKNKSELELKPITIVFGKNSSGKSAIAKLPTLIESSLSGKFIEPLNYINKRIELGAEPRDLFYNREFQQQLNFKIFSDNNFLDVEIINSVTKPVITSWECCFEKNPPQNEKLTSKDIGSANGNLFSGFIKNDRKKELKNAFRLKTDYIGPFRLNPPRAFLLKGKGEYKRIGIKGENAYQVLAIDEELTAKVSSWYENNFDGWELIVNKIEPYYEIRIKRKNSSNNGVNIVDVGQGMSQALPLIVKAHLINTKPVLNIWEQPELHLHPAAHGNLAQLLVDSIQQTKNKYLIETHSKNFILRLRRLIAEGKLDRDDINLYWVYYDDEDSSSILKKVPIKASGAVEFWPDNIFNESFEETLALKKAQNNQI</sequence>
<feature type="domain" description="DUF3696" evidence="1">
    <location>
        <begin position="323"/>
        <end position="372"/>
    </location>
</feature>
<evidence type="ECO:0000313" key="3">
    <source>
        <dbReference type="EMBL" id="RED45243.1"/>
    </source>
</evidence>
<gene>
    <name evidence="3" type="ORF">DFQ10_102111</name>
</gene>
<dbReference type="PANTHER" id="PTHR43581">
    <property type="entry name" value="ATP/GTP PHOSPHATASE"/>
    <property type="match status" value="1"/>
</dbReference>
<comment type="caution">
    <text evidence="3">The sequence shown here is derived from an EMBL/GenBank/DDBJ whole genome shotgun (WGS) entry which is preliminary data.</text>
</comment>
<dbReference type="InterPro" id="IPR051396">
    <property type="entry name" value="Bact_Antivir_Def_Nuclease"/>
</dbReference>
<dbReference type="Pfam" id="PF13175">
    <property type="entry name" value="AAA_15"/>
    <property type="match status" value="1"/>
</dbReference>
<dbReference type="OrthoDB" id="9792800at2"/>
<keyword evidence="4" id="KW-1185">Reference proteome</keyword>
<dbReference type="PANTHER" id="PTHR43581:SF2">
    <property type="entry name" value="EXCINUCLEASE ATPASE SUBUNIT"/>
    <property type="match status" value="1"/>
</dbReference>
<dbReference type="EMBL" id="QRDV01000002">
    <property type="protein sequence ID" value="RED45243.1"/>
    <property type="molecule type" value="Genomic_DNA"/>
</dbReference>
<protein>
    <submittedName>
        <fullName evidence="3">Putative ATPase</fullName>
    </submittedName>
</protein>
<reference evidence="3 4" key="1">
    <citation type="submission" date="2018-07" db="EMBL/GenBank/DDBJ databases">
        <title>Genomic Encyclopedia of Type Strains, Phase III (KMG-III): the genomes of soil and plant-associated and newly described type strains.</title>
        <authorList>
            <person name="Whitman W."/>
        </authorList>
    </citation>
    <scope>NUCLEOTIDE SEQUENCE [LARGE SCALE GENOMIC DNA]</scope>
    <source>
        <strain evidence="3 4">CECT 7946</strain>
    </source>
</reference>
<feature type="domain" description="Endonuclease GajA/Old nuclease/RecF-like AAA" evidence="2">
    <location>
        <begin position="195"/>
        <end position="310"/>
    </location>
</feature>
<dbReference type="InterPro" id="IPR041685">
    <property type="entry name" value="AAA_GajA/Old/RecF-like"/>
</dbReference>
<evidence type="ECO:0000313" key="4">
    <source>
        <dbReference type="Proteomes" id="UP000256980"/>
    </source>
</evidence>
<accession>A0A3D9H6W5</accession>
<dbReference type="InterPro" id="IPR014592">
    <property type="entry name" value="P-loop_UCP034888"/>
</dbReference>
<dbReference type="Pfam" id="PF12476">
    <property type="entry name" value="DUF3696"/>
    <property type="match status" value="1"/>
</dbReference>
<proteinExistence type="predicted"/>
<organism evidence="3 4">
    <name type="scientific">Winogradskyella eximia</name>
    <dbReference type="NCBI Taxonomy" id="262006"/>
    <lineage>
        <taxon>Bacteria</taxon>
        <taxon>Pseudomonadati</taxon>
        <taxon>Bacteroidota</taxon>
        <taxon>Flavobacteriia</taxon>
        <taxon>Flavobacteriales</taxon>
        <taxon>Flavobacteriaceae</taxon>
        <taxon>Winogradskyella</taxon>
    </lineage>
</organism>
<dbReference type="PIRSF" id="PIRSF034888">
    <property type="entry name" value="P-loop_UCP034888"/>
    <property type="match status" value="1"/>
</dbReference>
<dbReference type="SUPFAM" id="SSF52540">
    <property type="entry name" value="P-loop containing nucleoside triphosphate hydrolases"/>
    <property type="match status" value="1"/>
</dbReference>
<dbReference type="InterPro" id="IPR022532">
    <property type="entry name" value="DUF3696"/>
</dbReference>
<evidence type="ECO:0000259" key="1">
    <source>
        <dbReference type="Pfam" id="PF12476"/>
    </source>
</evidence>
<dbReference type="InterPro" id="IPR027417">
    <property type="entry name" value="P-loop_NTPase"/>
</dbReference>
<dbReference type="AlphaFoldDB" id="A0A3D9H6W5"/>
<dbReference type="Gene3D" id="3.40.50.300">
    <property type="entry name" value="P-loop containing nucleotide triphosphate hydrolases"/>
    <property type="match status" value="1"/>
</dbReference>
<name>A0A3D9H6W5_9FLAO</name>
<dbReference type="Proteomes" id="UP000256980">
    <property type="component" value="Unassembled WGS sequence"/>
</dbReference>